<feature type="compositionally biased region" description="Gly residues" evidence="1">
    <location>
        <begin position="204"/>
        <end position="221"/>
    </location>
</feature>
<keyword evidence="2" id="KW-0732">Signal</keyword>
<reference evidence="3 4" key="1">
    <citation type="submission" date="2019-02" db="EMBL/GenBank/DDBJ databases">
        <title>Deep-cultivation of Planctomycetes and their phenomic and genomic characterization uncovers novel biology.</title>
        <authorList>
            <person name="Wiegand S."/>
            <person name="Jogler M."/>
            <person name="Boedeker C."/>
            <person name="Pinto D."/>
            <person name="Vollmers J."/>
            <person name="Rivas-Marin E."/>
            <person name="Kohn T."/>
            <person name="Peeters S.H."/>
            <person name="Heuer A."/>
            <person name="Rast P."/>
            <person name="Oberbeckmann S."/>
            <person name="Bunk B."/>
            <person name="Jeske O."/>
            <person name="Meyerdierks A."/>
            <person name="Storesund J.E."/>
            <person name="Kallscheuer N."/>
            <person name="Luecker S."/>
            <person name="Lage O.M."/>
            <person name="Pohl T."/>
            <person name="Merkel B.J."/>
            <person name="Hornburger P."/>
            <person name="Mueller R.-W."/>
            <person name="Bruemmer F."/>
            <person name="Labrenz M."/>
            <person name="Spormann A.M."/>
            <person name="Op den Camp H."/>
            <person name="Overmann J."/>
            <person name="Amann R."/>
            <person name="Jetten M.S.M."/>
            <person name="Mascher T."/>
            <person name="Medema M.H."/>
            <person name="Devos D.P."/>
            <person name="Kaster A.-K."/>
            <person name="Ovreas L."/>
            <person name="Rohde M."/>
            <person name="Galperin M.Y."/>
            <person name="Jogler C."/>
        </authorList>
    </citation>
    <scope>NUCLEOTIDE SEQUENCE [LARGE SCALE GENOMIC DNA]</scope>
    <source>
        <strain evidence="3 4">Spa11</strain>
    </source>
</reference>
<accession>A0A518KC99</accession>
<dbReference type="KEGG" id="bmei:Spa11_36440"/>
<dbReference type="AlphaFoldDB" id="A0A518KC99"/>
<feature type="signal peptide" evidence="2">
    <location>
        <begin position="1"/>
        <end position="25"/>
    </location>
</feature>
<name>A0A518KC99_9BACT</name>
<feature type="chain" id="PRO_5022175503" description="Autotransporter-associated beta strand repeat protein" evidence="2">
    <location>
        <begin position="26"/>
        <end position="739"/>
    </location>
</feature>
<organism evidence="3 4">
    <name type="scientific">Botrimarina mediterranea</name>
    <dbReference type="NCBI Taxonomy" id="2528022"/>
    <lineage>
        <taxon>Bacteria</taxon>
        <taxon>Pseudomonadati</taxon>
        <taxon>Planctomycetota</taxon>
        <taxon>Planctomycetia</taxon>
        <taxon>Pirellulales</taxon>
        <taxon>Lacipirellulaceae</taxon>
        <taxon>Botrimarina</taxon>
    </lineage>
</organism>
<proteinExistence type="predicted"/>
<sequence precursor="true">MKRRRFLPTLLLVSLAVPFVGSVSAQPLDPFDYASLGTLNLSVGDYTIDTDTLTIFDNTVPGEPLFTGVVDNQNGQADTFGGVWDQIANPGQLGIPEIAVFAFDDIALQPTANITITGTRAIALLSRGDATIGTALSVDGFDGDQLNTIGLGGAGGAGGFAGGELVEPASSIFEGLAGHGPGGGAGTGAIAGSFEFTGPPGAGAFGGRGSDGSGGAPGGSAYGDLTDVLQGGSGGGGAGNVGFGRTGSGGGGAIELSASGILDIDADITARGGELFGPGSGGGIRLSASRIRLDASLLAHAGSTSSGAGTAGGGRVYLAGQVANDFIYTVGQPSDALGLADFSTINVASSSGSSAETGPEFFGVITLSPALTIVPSAQSLDLSKPIDASNPAESLNLFLVPLNVQVHRSGTIDIAEGVEIAPAQEITLAAADARVLSSTTATAILSNDGSISGTGRVETLFNNRDGGAVNAVNDTLTFTRQASAAGGSEINAINSTLAFEQGLNLAGDLNLINTTFEGDLVNNGSVSLAGVNTFTGAVSGTGTFTGTGTGAFAGTLAPGNSPGLVSFEGDFELGPTGTLKIEIAGTTPGAEHDRVEVGGFATLEGALDVTLLDGFVPQLGDSFAFLFASGAFDASFAAINLPDLSASGLAWELNPGGSTLFLEAVPALDGDFNLDGTVDAADYTVWRDGLGTMFTPGEYDVWSANFGATAPASSISVPEPTAGLLLIIAVTAGQQRRRN</sequence>
<keyword evidence="4" id="KW-1185">Reference proteome</keyword>
<evidence type="ECO:0008006" key="5">
    <source>
        <dbReference type="Google" id="ProtNLM"/>
    </source>
</evidence>
<evidence type="ECO:0000256" key="1">
    <source>
        <dbReference type="SAM" id="MobiDB-lite"/>
    </source>
</evidence>
<evidence type="ECO:0000313" key="4">
    <source>
        <dbReference type="Proteomes" id="UP000316426"/>
    </source>
</evidence>
<gene>
    <name evidence="3" type="ORF">Spa11_36440</name>
</gene>
<protein>
    <recommendedName>
        <fullName evidence="5">Autotransporter-associated beta strand repeat protein</fullName>
    </recommendedName>
</protein>
<dbReference type="EMBL" id="CP036349">
    <property type="protein sequence ID" value="QDV75427.1"/>
    <property type="molecule type" value="Genomic_DNA"/>
</dbReference>
<dbReference type="RefSeq" id="WP_145114694.1">
    <property type="nucleotide sequence ID" value="NZ_CP036349.1"/>
</dbReference>
<evidence type="ECO:0000256" key="2">
    <source>
        <dbReference type="SAM" id="SignalP"/>
    </source>
</evidence>
<feature type="region of interest" description="Disordered" evidence="1">
    <location>
        <begin position="204"/>
        <end position="223"/>
    </location>
</feature>
<dbReference type="Proteomes" id="UP000316426">
    <property type="component" value="Chromosome"/>
</dbReference>
<evidence type="ECO:0000313" key="3">
    <source>
        <dbReference type="EMBL" id="QDV75427.1"/>
    </source>
</evidence>